<sequence length="82" mass="8708">MTPDSELPFVVDGYELTSYAGSVDRLLARHPARSRTEIEAVLAREHDAFTGGRPVAIPVAVENGADEVLSLREDDAADGAVA</sequence>
<proteinExistence type="predicted"/>
<dbReference type="NCBIfam" id="NF046112">
    <property type="entry name" value="MSMEG_6209_Nter"/>
    <property type="match status" value="1"/>
</dbReference>
<evidence type="ECO:0000313" key="2">
    <source>
        <dbReference type="Proteomes" id="UP000257479"/>
    </source>
</evidence>
<dbReference type="RefSeq" id="WP_056210151.1">
    <property type="nucleotide sequence ID" value="NZ_DAIQHQ010000001.1"/>
</dbReference>
<dbReference type="Proteomes" id="UP000257479">
    <property type="component" value="Unassembled WGS sequence"/>
</dbReference>
<dbReference type="AlphaFoldDB" id="A0A3C1KAU6"/>
<protein>
    <submittedName>
        <fullName evidence="1">Uncharacterized protein</fullName>
    </submittedName>
</protein>
<name>A0A3C1KAU6_9MICO</name>
<organism evidence="1 2">
    <name type="scientific">Microbacterium ginsengisoli</name>
    <dbReference type="NCBI Taxonomy" id="400772"/>
    <lineage>
        <taxon>Bacteria</taxon>
        <taxon>Bacillati</taxon>
        <taxon>Actinomycetota</taxon>
        <taxon>Actinomycetes</taxon>
        <taxon>Micrococcales</taxon>
        <taxon>Microbacteriaceae</taxon>
        <taxon>Microbacterium</taxon>
    </lineage>
</organism>
<comment type="caution">
    <text evidence="1">The sequence shown here is derived from an EMBL/GenBank/DDBJ whole genome shotgun (WGS) entry which is preliminary data.</text>
</comment>
<dbReference type="EMBL" id="DMNG01000071">
    <property type="protein sequence ID" value="HAN23787.1"/>
    <property type="molecule type" value="Genomic_DNA"/>
</dbReference>
<reference evidence="1 2" key="1">
    <citation type="journal article" date="2018" name="Nat. Biotechnol.">
        <title>A standardized bacterial taxonomy based on genome phylogeny substantially revises the tree of life.</title>
        <authorList>
            <person name="Parks D.H."/>
            <person name="Chuvochina M."/>
            <person name="Waite D.W."/>
            <person name="Rinke C."/>
            <person name="Skarshewski A."/>
            <person name="Chaumeil P.A."/>
            <person name="Hugenholtz P."/>
        </authorList>
    </citation>
    <scope>NUCLEOTIDE SEQUENCE [LARGE SCALE GENOMIC DNA]</scope>
    <source>
        <strain evidence="1">UBA9152</strain>
    </source>
</reference>
<evidence type="ECO:0000313" key="1">
    <source>
        <dbReference type="EMBL" id="HAN23787.1"/>
    </source>
</evidence>
<accession>A0A3C1KAU6</accession>
<gene>
    <name evidence="1" type="ORF">DCP95_04355</name>
</gene>